<evidence type="ECO:0000313" key="3">
    <source>
        <dbReference type="EMBL" id="OZI36953.1"/>
    </source>
</evidence>
<evidence type="ECO:0000313" key="4">
    <source>
        <dbReference type="Proteomes" id="UP000216020"/>
    </source>
</evidence>
<accession>A0A261SKU1</accession>
<feature type="compositionally biased region" description="Basic residues" evidence="1">
    <location>
        <begin position="9"/>
        <end position="18"/>
    </location>
</feature>
<feature type="compositionally biased region" description="Basic and acidic residues" evidence="1">
    <location>
        <begin position="19"/>
        <end position="29"/>
    </location>
</feature>
<keyword evidence="4" id="KW-1185">Reference proteome</keyword>
<dbReference type="InterPro" id="IPR032466">
    <property type="entry name" value="Metal_Hydrolase"/>
</dbReference>
<comment type="caution">
    <text evidence="3">The sequence shown here is derived from an EMBL/GenBank/DDBJ whole genome shotgun (WGS) entry which is preliminary data.</text>
</comment>
<dbReference type="InterPro" id="IPR006680">
    <property type="entry name" value="Amidohydro-rel"/>
</dbReference>
<dbReference type="Pfam" id="PF04909">
    <property type="entry name" value="Amidohydro_2"/>
    <property type="match status" value="1"/>
</dbReference>
<sequence>MPALPRWNSARKHSRKHSERKEDMQHTDDSAAPVCLPPLARASRPRQPLPANATDCHCHVYQDFDRYPLNAQRSYTPAPATLEQYAAMCEQVGIQRTVQVSASVYGTDNSLTLAVIAALGQQRARGVAGLAADVTAADLDRLHAGGMRGVRLSTHVKGYGGTAGLAAMAERIRPYGWHVQVHVADIAELVPLQDTLLRAAAPLVFDHLGAVRGGQGVDHPGFQALLRILRERDDCWVKISSWYRRSDSGAPGYADMAPIVAALVETRPDRLVFGTNWPHPALFAPSAVPDDGHLIDRFCDWVPDAEARERILVRNPARLYGFEE</sequence>
<dbReference type="AlphaFoldDB" id="A0A261SKU1"/>
<dbReference type="PANTHER" id="PTHR35563:SF2">
    <property type="entry name" value="BARREL METAL-DEPENDENT HYDROLASE, PUTATIVE (AFU_ORTHOLOGUE AFUA_1G16240)-RELATED"/>
    <property type="match status" value="1"/>
</dbReference>
<dbReference type="SUPFAM" id="SSF51556">
    <property type="entry name" value="Metallo-dependent hydrolases"/>
    <property type="match status" value="1"/>
</dbReference>
<evidence type="ECO:0000256" key="1">
    <source>
        <dbReference type="SAM" id="MobiDB-lite"/>
    </source>
</evidence>
<dbReference type="EMBL" id="NEVM01000001">
    <property type="protein sequence ID" value="OZI36953.1"/>
    <property type="molecule type" value="Genomic_DNA"/>
</dbReference>
<dbReference type="PANTHER" id="PTHR35563">
    <property type="entry name" value="BARREL METAL-DEPENDENT HYDROLASE, PUTATIVE (AFU_ORTHOLOGUE AFUA_1G16240)-RELATED"/>
    <property type="match status" value="1"/>
</dbReference>
<dbReference type="Proteomes" id="UP000216020">
    <property type="component" value="Unassembled WGS sequence"/>
</dbReference>
<proteinExistence type="predicted"/>
<evidence type="ECO:0000259" key="2">
    <source>
        <dbReference type="Pfam" id="PF04909"/>
    </source>
</evidence>
<dbReference type="InterPro" id="IPR052358">
    <property type="entry name" value="Aro_Compnd_Degr_Hydrolases"/>
</dbReference>
<dbReference type="GO" id="GO:0016787">
    <property type="term" value="F:hydrolase activity"/>
    <property type="evidence" value="ECO:0007669"/>
    <property type="project" value="InterPro"/>
</dbReference>
<dbReference type="Gene3D" id="3.20.20.140">
    <property type="entry name" value="Metal-dependent hydrolases"/>
    <property type="match status" value="1"/>
</dbReference>
<dbReference type="OrthoDB" id="9787654at2"/>
<organism evidence="3 4">
    <name type="scientific">Bordetella genomosp. 10</name>
    <dbReference type="NCBI Taxonomy" id="1416804"/>
    <lineage>
        <taxon>Bacteria</taxon>
        <taxon>Pseudomonadati</taxon>
        <taxon>Pseudomonadota</taxon>
        <taxon>Betaproteobacteria</taxon>
        <taxon>Burkholderiales</taxon>
        <taxon>Alcaligenaceae</taxon>
        <taxon>Bordetella</taxon>
    </lineage>
</organism>
<reference evidence="4" key="1">
    <citation type="submission" date="2017-05" db="EMBL/GenBank/DDBJ databases">
        <title>Complete and WGS of Bordetella genogroups.</title>
        <authorList>
            <person name="Spilker T."/>
            <person name="Lipuma J."/>
        </authorList>
    </citation>
    <scope>NUCLEOTIDE SEQUENCE [LARGE SCALE GENOMIC DNA]</scope>
    <source>
        <strain evidence="4">AU16122</strain>
    </source>
</reference>
<gene>
    <name evidence="3" type="ORF">CAL29_00470</name>
</gene>
<feature type="region of interest" description="Disordered" evidence="1">
    <location>
        <begin position="1"/>
        <end position="34"/>
    </location>
</feature>
<feature type="domain" description="Amidohydrolase-related" evidence="2">
    <location>
        <begin position="55"/>
        <end position="322"/>
    </location>
</feature>
<protein>
    <recommendedName>
        <fullName evidence="2">Amidohydrolase-related domain-containing protein</fullName>
    </recommendedName>
</protein>
<name>A0A261SKU1_9BORD</name>